<feature type="transmembrane region" description="Helical" evidence="6">
    <location>
        <begin position="331"/>
        <end position="351"/>
    </location>
</feature>
<feature type="transmembrane region" description="Helical" evidence="6">
    <location>
        <begin position="464"/>
        <end position="484"/>
    </location>
</feature>
<keyword evidence="2 6" id="KW-0812">Transmembrane</keyword>
<feature type="transmembrane region" description="Helical" evidence="6">
    <location>
        <begin position="198"/>
        <end position="217"/>
    </location>
</feature>
<comment type="subcellular location">
    <subcellularLocation>
        <location evidence="1">Membrane</location>
        <topology evidence="1">Multi-pass membrane protein</topology>
    </subcellularLocation>
</comment>
<sequence length="511" mass="55105">MTVVSEAPSEATPLLTASRPSPKKTTAVWECQVTSPRGITIVVALISVVLGSAGALVVVPRTRILEDVLCHRFYGNLDVRNGAIDERLCKHDEIQSELAYLTGLITSIEAVVGFAFAFPYGILADRIGRRPVFLLSMVGVILAMSADFTVLRFWRIIPIHLIIYTSLFEVIGGGNPVTTSVLYSIVVDVHLPGDRASAFSIIALASFAANLVGPVVASRLVESVSAWVPLCATLILLLVGTALIYVIPETLPTKPEAEDLPQKKSRISSLTSHFQHTLARLFESCTMLRSTSLTIILFSFLQYKPSVLGKTQFFLQYFSKRFDWPLAKTGYLLSIRGVVSAFTLLVALPGLSKLLLSPKFPFRFSTAKKDLLLAQCSAAIATLGAILLGGPTISVVLFGIVVAALGDGLTPLSRALIPAFVDPQHTSRVYTLVCMVEAMGTVFAGPSLAYFFTKGMQWKGLWLGLPYVWLACLSGLVVVAFGFVELKSAVHQTSPEGEIGRPGSRGEGETV</sequence>
<feature type="transmembrane region" description="Helical" evidence="6">
    <location>
        <begin position="98"/>
        <end position="120"/>
    </location>
</feature>
<dbReference type="PROSITE" id="PS50850">
    <property type="entry name" value="MFS"/>
    <property type="match status" value="1"/>
</dbReference>
<dbReference type="GO" id="GO:0022857">
    <property type="term" value="F:transmembrane transporter activity"/>
    <property type="evidence" value="ECO:0007669"/>
    <property type="project" value="InterPro"/>
</dbReference>
<dbReference type="EMBL" id="JAUBYV010000011">
    <property type="protein sequence ID" value="KAK2623992.1"/>
    <property type="molecule type" value="Genomic_DNA"/>
</dbReference>
<evidence type="ECO:0000313" key="9">
    <source>
        <dbReference type="Proteomes" id="UP001285354"/>
    </source>
</evidence>
<gene>
    <name evidence="8" type="ORF">QTJ16_006626</name>
</gene>
<accession>A0AAD9SVY5</accession>
<feature type="transmembrane region" description="Helical" evidence="6">
    <location>
        <begin position="395"/>
        <end position="417"/>
    </location>
</feature>
<feature type="transmembrane region" description="Helical" evidence="6">
    <location>
        <begin position="429"/>
        <end position="452"/>
    </location>
</feature>
<feature type="transmembrane region" description="Helical" evidence="6">
    <location>
        <begin position="39"/>
        <end position="59"/>
    </location>
</feature>
<feature type="transmembrane region" description="Helical" evidence="6">
    <location>
        <begin position="161"/>
        <end position="186"/>
    </location>
</feature>
<dbReference type="Gene3D" id="1.20.1250.20">
    <property type="entry name" value="MFS general substrate transporter like domains"/>
    <property type="match status" value="1"/>
</dbReference>
<evidence type="ECO:0000256" key="6">
    <source>
        <dbReference type="SAM" id="Phobius"/>
    </source>
</evidence>
<feature type="transmembrane region" description="Helical" evidence="6">
    <location>
        <begin position="132"/>
        <end position="154"/>
    </location>
</feature>
<feature type="domain" description="Major facilitator superfamily (MFS) profile" evidence="7">
    <location>
        <begin position="40"/>
        <end position="487"/>
    </location>
</feature>
<keyword evidence="3 6" id="KW-1133">Transmembrane helix</keyword>
<name>A0AAD9SVY5_9HELO</name>
<feature type="transmembrane region" description="Helical" evidence="6">
    <location>
        <begin position="371"/>
        <end position="389"/>
    </location>
</feature>
<reference evidence="8" key="1">
    <citation type="submission" date="2023-06" db="EMBL/GenBank/DDBJ databases">
        <title>Draft genome of Marssonina rosae.</title>
        <authorList>
            <person name="Cheng Q."/>
        </authorList>
    </citation>
    <scope>NUCLEOTIDE SEQUENCE</scope>
    <source>
        <strain evidence="8">R4</strain>
    </source>
</reference>
<evidence type="ECO:0000256" key="2">
    <source>
        <dbReference type="ARBA" id="ARBA00022692"/>
    </source>
</evidence>
<dbReference type="AlphaFoldDB" id="A0AAD9SVY5"/>
<evidence type="ECO:0000256" key="4">
    <source>
        <dbReference type="ARBA" id="ARBA00023136"/>
    </source>
</evidence>
<organism evidence="8 9">
    <name type="scientific">Diplocarpon rosae</name>
    <dbReference type="NCBI Taxonomy" id="946125"/>
    <lineage>
        <taxon>Eukaryota</taxon>
        <taxon>Fungi</taxon>
        <taxon>Dikarya</taxon>
        <taxon>Ascomycota</taxon>
        <taxon>Pezizomycotina</taxon>
        <taxon>Leotiomycetes</taxon>
        <taxon>Helotiales</taxon>
        <taxon>Drepanopezizaceae</taxon>
        <taxon>Diplocarpon</taxon>
    </lineage>
</organism>
<dbReference type="SUPFAM" id="SSF103473">
    <property type="entry name" value="MFS general substrate transporter"/>
    <property type="match status" value="1"/>
</dbReference>
<proteinExistence type="predicted"/>
<evidence type="ECO:0000256" key="1">
    <source>
        <dbReference type="ARBA" id="ARBA00004141"/>
    </source>
</evidence>
<evidence type="ECO:0000313" key="8">
    <source>
        <dbReference type="EMBL" id="KAK2623992.1"/>
    </source>
</evidence>
<keyword evidence="9" id="KW-1185">Reference proteome</keyword>
<dbReference type="Pfam" id="PF07690">
    <property type="entry name" value="MFS_1"/>
    <property type="match status" value="1"/>
</dbReference>
<protein>
    <recommendedName>
        <fullName evidence="7">Major facilitator superfamily (MFS) profile domain-containing protein</fullName>
    </recommendedName>
</protein>
<dbReference type="InterPro" id="IPR020846">
    <property type="entry name" value="MFS_dom"/>
</dbReference>
<keyword evidence="4 6" id="KW-0472">Membrane</keyword>
<dbReference type="PANTHER" id="PTHR23507:SF1">
    <property type="entry name" value="FI18259P1-RELATED"/>
    <property type="match status" value="1"/>
</dbReference>
<comment type="caution">
    <text evidence="8">The sequence shown here is derived from an EMBL/GenBank/DDBJ whole genome shotgun (WGS) entry which is preliminary data.</text>
</comment>
<feature type="region of interest" description="Disordered" evidence="5">
    <location>
        <begin position="1"/>
        <end position="21"/>
    </location>
</feature>
<dbReference type="Proteomes" id="UP001285354">
    <property type="component" value="Unassembled WGS sequence"/>
</dbReference>
<dbReference type="InterPro" id="IPR036259">
    <property type="entry name" value="MFS_trans_sf"/>
</dbReference>
<dbReference type="InterPro" id="IPR011701">
    <property type="entry name" value="MFS"/>
</dbReference>
<dbReference type="PANTHER" id="PTHR23507">
    <property type="entry name" value="ZGC:174356"/>
    <property type="match status" value="1"/>
</dbReference>
<evidence type="ECO:0000259" key="7">
    <source>
        <dbReference type="PROSITE" id="PS50850"/>
    </source>
</evidence>
<dbReference type="GO" id="GO:0016020">
    <property type="term" value="C:membrane"/>
    <property type="evidence" value="ECO:0007669"/>
    <property type="project" value="UniProtKB-SubCell"/>
</dbReference>
<feature type="transmembrane region" description="Helical" evidence="6">
    <location>
        <begin position="224"/>
        <end position="247"/>
    </location>
</feature>
<evidence type="ECO:0000256" key="5">
    <source>
        <dbReference type="SAM" id="MobiDB-lite"/>
    </source>
</evidence>
<evidence type="ECO:0000256" key="3">
    <source>
        <dbReference type="ARBA" id="ARBA00022989"/>
    </source>
</evidence>